<evidence type="ECO:0000313" key="5">
    <source>
        <dbReference type="EMBL" id="MFC3072028.1"/>
    </source>
</evidence>
<evidence type="ECO:0000256" key="1">
    <source>
        <dbReference type="ARBA" id="ARBA00005854"/>
    </source>
</evidence>
<feature type="domain" description="S-adenosyl-L-homocysteine hydrolase NAD binding" evidence="4">
    <location>
        <begin position="3"/>
        <end position="179"/>
    </location>
</feature>
<organism evidence="5 6">
    <name type="scientific">Shinella pollutisoli</name>
    <dbReference type="NCBI Taxonomy" id="2250594"/>
    <lineage>
        <taxon>Bacteria</taxon>
        <taxon>Pseudomonadati</taxon>
        <taxon>Pseudomonadota</taxon>
        <taxon>Alphaproteobacteria</taxon>
        <taxon>Hyphomicrobiales</taxon>
        <taxon>Rhizobiaceae</taxon>
        <taxon>Shinella</taxon>
    </lineage>
</organism>
<dbReference type="Proteomes" id="UP001595377">
    <property type="component" value="Unassembled WGS sequence"/>
</dbReference>
<name>A0ABV7DBN7_9HYPH</name>
<gene>
    <name evidence="5" type="ORF">ACFOHH_02800</name>
</gene>
<comment type="similarity">
    <text evidence="1">Belongs to the D-isomer specific 2-hydroxyacid dehydrogenase family.</text>
</comment>
<evidence type="ECO:0000256" key="2">
    <source>
        <dbReference type="ARBA" id="ARBA00023002"/>
    </source>
</evidence>
<keyword evidence="6" id="KW-1185">Reference proteome</keyword>
<sequence>MRSHRAVREGRFSARGQSLSVELSGKTMLLVGYGQIGREVARRARAFGLEIAVYDPYLNAIEADVRRFAALDDALAHADIVSLHAPLTPETRNILGARELALLPRNAIVVNASRGGLVNEEALAEAVASGAIHGAGLDTFDREPLPLSSPLIGQDRIVLSPHSAALTEGALIAMGVKTVENVLDGLDGRLDPQLVVNRTAMGGNRP</sequence>
<keyword evidence="2" id="KW-0560">Oxidoreductase</keyword>
<proteinExistence type="inferred from homology"/>
<dbReference type="PANTHER" id="PTHR42789">
    <property type="entry name" value="D-ISOMER SPECIFIC 2-HYDROXYACID DEHYDROGENASE FAMILY PROTEIN (AFU_ORTHOLOGUE AFUA_6G10090)"/>
    <property type="match status" value="1"/>
</dbReference>
<keyword evidence="3" id="KW-0520">NAD</keyword>
<dbReference type="SMART" id="SM00997">
    <property type="entry name" value="AdoHcyase_NAD"/>
    <property type="match status" value="1"/>
</dbReference>
<dbReference type="InterPro" id="IPR029753">
    <property type="entry name" value="D-isomer_DH_CS"/>
</dbReference>
<evidence type="ECO:0000256" key="3">
    <source>
        <dbReference type="ARBA" id="ARBA00023027"/>
    </source>
</evidence>
<accession>A0ABV7DBN7</accession>
<reference evidence="6" key="1">
    <citation type="journal article" date="2019" name="Int. J. Syst. Evol. Microbiol.">
        <title>The Global Catalogue of Microorganisms (GCM) 10K type strain sequencing project: providing services to taxonomists for standard genome sequencing and annotation.</title>
        <authorList>
            <consortium name="The Broad Institute Genomics Platform"/>
            <consortium name="The Broad Institute Genome Sequencing Center for Infectious Disease"/>
            <person name="Wu L."/>
            <person name="Ma J."/>
        </authorList>
    </citation>
    <scope>NUCLEOTIDE SEQUENCE [LARGE SCALE GENOMIC DNA]</scope>
    <source>
        <strain evidence="6">KCTC 52677</strain>
    </source>
</reference>
<dbReference type="InterPro" id="IPR006140">
    <property type="entry name" value="D-isomer_DH_NAD-bd"/>
</dbReference>
<dbReference type="InterPro" id="IPR015878">
    <property type="entry name" value="Ado_hCys_hydrolase_NAD-bd"/>
</dbReference>
<evidence type="ECO:0000259" key="4">
    <source>
        <dbReference type="SMART" id="SM00997"/>
    </source>
</evidence>
<dbReference type="Pfam" id="PF02826">
    <property type="entry name" value="2-Hacid_dh_C"/>
    <property type="match status" value="1"/>
</dbReference>
<dbReference type="RefSeq" id="WP_257315864.1">
    <property type="nucleotide sequence ID" value="NZ_JANFDG010000015.1"/>
</dbReference>
<dbReference type="PROSITE" id="PS00670">
    <property type="entry name" value="D_2_HYDROXYACID_DH_2"/>
    <property type="match status" value="1"/>
</dbReference>
<protein>
    <submittedName>
        <fullName evidence="5">NAD(P)-dependent oxidoreductase</fullName>
    </submittedName>
</protein>
<dbReference type="PANTHER" id="PTHR42789:SF1">
    <property type="entry name" value="D-ISOMER SPECIFIC 2-HYDROXYACID DEHYDROGENASE FAMILY PROTEIN (AFU_ORTHOLOGUE AFUA_6G10090)"/>
    <property type="match status" value="1"/>
</dbReference>
<dbReference type="PROSITE" id="PS00671">
    <property type="entry name" value="D_2_HYDROXYACID_DH_3"/>
    <property type="match status" value="1"/>
</dbReference>
<dbReference type="InterPro" id="IPR036291">
    <property type="entry name" value="NAD(P)-bd_dom_sf"/>
</dbReference>
<dbReference type="EMBL" id="JBHRSP010000003">
    <property type="protein sequence ID" value="MFC3072028.1"/>
    <property type="molecule type" value="Genomic_DNA"/>
</dbReference>
<dbReference type="Gene3D" id="3.40.50.720">
    <property type="entry name" value="NAD(P)-binding Rossmann-like Domain"/>
    <property type="match status" value="2"/>
</dbReference>
<evidence type="ECO:0000313" key="6">
    <source>
        <dbReference type="Proteomes" id="UP001595377"/>
    </source>
</evidence>
<dbReference type="SUPFAM" id="SSF51735">
    <property type="entry name" value="NAD(P)-binding Rossmann-fold domains"/>
    <property type="match status" value="1"/>
</dbReference>
<comment type="caution">
    <text evidence="5">The sequence shown here is derived from an EMBL/GenBank/DDBJ whole genome shotgun (WGS) entry which is preliminary data.</text>
</comment>
<dbReference type="InterPro" id="IPR050857">
    <property type="entry name" value="D-2-hydroxyacid_DH"/>
</dbReference>